<reference evidence="10" key="1">
    <citation type="journal article" date="2018" name="J. Anim. Genet.">
        <title>Acquired interbacterial defense systems protect against interspecies antagonism in the human gut microbiome.</title>
        <authorList>
            <person name="Ross B.D."/>
            <person name="Verster A.J."/>
            <person name="Radey M.C."/>
            <person name="Schmidtke D.T."/>
            <person name="Pope C.E."/>
            <person name="Hoffman L.R."/>
            <person name="Hajjar A."/>
            <person name="Peterson S.B."/>
            <person name="Borenstein E."/>
            <person name="Mougous J."/>
        </authorList>
    </citation>
    <scope>NUCLEOTIDE SEQUENCE [LARGE SCALE GENOMIC DNA]</scope>
    <source>
        <strain evidence="10">H204</strain>
    </source>
</reference>
<dbReference type="Proteomes" id="UP000435059">
    <property type="component" value="Unassembled WGS sequence"/>
</dbReference>
<keyword evidence="11" id="KW-1185">Reference proteome</keyword>
<evidence type="ECO:0000256" key="1">
    <source>
        <dbReference type="SAM" id="Phobius"/>
    </source>
</evidence>
<dbReference type="EMBL" id="WDES01000047">
    <property type="protein sequence ID" value="KAB6082687.1"/>
    <property type="molecule type" value="Genomic_DNA"/>
</dbReference>
<evidence type="ECO:0000313" key="10">
    <source>
        <dbReference type="Proteomes" id="UP000327007"/>
    </source>
</evidence>
<evidence type="ECO:0000313" key="12">
    <source>
        <dbReference type="Proteomes" id="UP000474077"/>
    </source>
</evidence>
<keyword evidence="1" id="KW-1133">Transmembrane helix</keyword>
<dbReference type="RefSeq" id="WP_049702267.1">
    <property type="nucleotide sequence ID" value="NZ_CP041230.1"/>
</dbReference>
<evidence type="ECO:0000313" key="8">
    <source>
        <dbReference type="EMBL" id="RHK90038.1"/>
    </source>
</evidence>
<dbReference type="EMBL" id="VYQC01000002">
    <property type="protein sequence ID" value="KAA9049508.1"/>
    <property type="molecule type" value="Genomic_DNA"/>
</dbReference>
<evidence type="ECO:0000313" key="9">
    <source>
        <dbReference type="Proteomes" id="UP000284417"/>
    </source>
</evidence>
<feature type="domain" description="Protein FecR C-terminal" evidence="3">
    <location>
        <begin position="328"/>
        <end position="389"/>
    </location>
</feature>
<evidence type="ECO:0000313" key="5">
    <source>
        <dbReference type="EMBL" id="KAB6078958.1"/>
    </source>
</evidence>
<dbReference type="AlphaFoldDB" id="A0A415HEJ0"/>
<evidence type="ECO:0000313" key="11">
    <source>
        <dbReference type="Proteomes" id="UP000435059"/>
    </source>
</evidence>
<accession>A0A415HEJ0</accession>
<sequence>MMNSEQKHTDFSLYTFEEFLQNDFFISSMNHPTEETQKFWDEFEQMNPSNIDEYIAAKRYLEVFSKEKEEVLSNEETDDLWTRIQATNINKEKAKRKNYFLIGLSSAASVAILVGCFFLLKSYSSVLDPDIATFAVNTKADLPLTEETLLILAEDNVVSLKEKETEITYDSVEIKTNQESIQKEKSAAYNQLVIPRGKRSVLTFADGSKVWVNAGTRVIYPVEFEKDKREIYVDGEIYIEVTRDENRPFYVRTKDMNVRVLGTKFNVTAYESEAIRSVVLAQGCVQVETARTPKAILAPNQMFSSADGKENISQVDVEQAISWINGLYCFQSADLGIVLQRLSTYYGVNVEFDPALSKIKCSGKIDLKDSFETVINGLTFVAPISYAYDEQYKTYRVVKK</sequence>
<reference evidence="8 9" key="2">
    <citation type="submission" date="2018-08" db="EMBL/GenBank/DDBJ databases">
        <title>A genome reference for cultivated species of the human gut microbiota.</title>
        <authorList>
            <person name="Zou Y."/>
            <person name="Xue W."/>
            <person name="Luo G."/>
        </authorList>
    </citation>
    <scope>NUCLEOTIDE SEQUENCE [LARGE SCALE GENOMIC DNA]</scope>
    <source>
        <strain evidence="8 9">AF39-6AC</strain>
    </source>
</reference>
<keyword evidence="1" id="KW-0472">Membrane</keyword>
<dbReference type="Gene3D" id="3.55.50.30">
    <property type="match status" value="1"/>
</dbReference>
<dbReference type="Gene3D" id="2.60.120.1440">
    <property type="match status" value="1"/>
</dbReference>
<comment type="caution">
    <text evidence="8">The sequence shown here is derived from an EMBL/GenBank/DDBJ whole genome shotgun (WGS) entry which is preliminary data.</text>
</comment>
<evidence type="ECO:0000259" key="2">
    <source>
        <dbReference type="Pfam" id="PF04773"/>
    </source>
</evidence>
<evidence type="ECO:0000259" key="3">
    <source>
        <dbReference type="Pfam" id="PF16344"/>
    </source>
</evidence>
<dbReference type="Pfam" id="PF04773">
    <property type="entry name" value="FecR"/>
    <property type="match status" value="1"/>
</dbReference>
<dbReference type="PANTHER" id="PTHR30273:SF2">
    <property type="entry name" value="PROTEIN FECR"/>
    <property type="match status" value="1"/>
</dbReference>
<dbReference type="EMBL" id="WDER01000080">
    <property type="protein sequence ID" value="KAB6078958.1"/>
    <property type="molecule type" value="Genomic_DNA"/>
</dbReference>
<dbReference type="Proteomes" id="UP001197958">
    <property type="component" value="Unassembled WGS sequence"/>
</dbReference>
<dbReference type="InterPro" id="IPR012373">
    <property type="entry name" value="Ferrdict_sens_TM"/>
</dbReference>
<evidence type="ECO:0000313" key="6">
    <source>
        <dbReference type="EMBL" id="KAB6082687.1"/>
    </source>
</evidence>
<protein>
    <submittedName>
        <fullName evidence="8">DUF4974 domain-containing protein</fullName>
    </submittedName>
    <submittedName>
        <fullName evidence="7">FecR domain-containing protein</fullName>
    </submittedName>
</protein>
<dbReference type="Proteomes" id="UP000284417">
    <property type="component" value="Unassembled WGS sequence"/>
</dbReference>
<dbReference type="FunFam" id="2.60.120.1440:FF:000001">
    <property type="entry name" value="Putative anti-sigma factor"/>
    <property type="match status" value="1"/>
</dbReference>
<dbReference type="Pfam" id="PF16344">
    <property type="entry name" value="FecR_C"/>
    <property type="match status" value="1"/>
</dbReference>
<reference evidence="7" key="6">
    <citation type="submission" date="2023-08" db="EMBL/GenBank/DDBJ databases">
        <title>Mucin Metabolism Genes Underlie the Key Renovations of Bacteroides xylanisolvens Genomes in Captive Great Apes.</title>
        <authorList>
            <person name="Nishida A.H."/>
        </authorList>
    </citation>
    <scope>NUCLEOTIDE SEQUENCE</scope>
    <source>
        <strain evidence="7">P19.10B</strain>
    </source>
</reference>
<keyword evidence="1" id="KW-0812">Transmembrane</keyword>
<dbReference type="EMBL" id="JAIWWW010000039">
    <property type="protein sequence ID" value="MCA4525107.1"/>
    <property type="molecule type" value="Genomic_DNA"/>
</dbReference>
<dbReference type="Proteomes" id="UP000327007">
    <property type="component" value="Unassembled WGS sequence"/>
</dbReference>
<dbReference type="GO" id="GO:0016989">
    <property type="term" value="F:sigma factor antagonist activity"/>
    <property type="evidence" value="ECO:0007669"/>
    <property type="project" value="TreeGrafter"/>
</dbReference>
<feature type="domain" description="FecR protein" evidence="2">
    <location>
        <begin position="194"/>
        <end position="280"/>
    </location>
</feature>
<dbReference type="InterPro" id="IPR032508">
    <property type="entry name" value="FecR_C"/>
</dbReference>
<feature type="transmembrane region" description="Helical" evidence="1">
    <location>
        <begin position="99"/>
        <end position="120"/>
    </location>
</feature>
<evidence type="ECO:0000313" key="7">
    <source>
        <dbReference type="EMBL" id="MCA4525107.1"/>
    </source>
</evidence>
<dbReference type="EMBL" id="QROC01000047">
    <property type="protein sequence ID" value="RHK90038.1"/>
    <property type="molecule type" value="Genomic_DNA"/>
</dbReference>
<proteinExistence type="predicted"/>
<dbReference type="InterPro" id="IPR006860">
    <property type="entry name" value="FecR"/>
</dbReference>
<reference evidence="4" key="5">
    <citation type="submission" date="2019-09" db="EMBL/GenBank/DDBJ databases">
        <authorList>
            <person name="Ross B.D."/>
            <person name="Verster A.J."/>
            <person name="Radey M.C."/>
            <person name="Schmidtke D.T."/>
            <person name="Pope C.E."/>
            <person name="Hoffman L.R."/>
            <person name="Hajjar A.M."/>
            <person name="Peterson S.B."/>
            <person name="Borenstein E."/>
            <person name="Mougous J.D."/>
        </authorList>
    </citation>
    <scope>NUCLEOTIDE SEQUENCE</scope>
    <source>
        <strain evidence="4">H204</strain>
    </source>
</reference>
<reference evidence="4" key="3">
    <citation type="journal article" date="2019" name="bioRxiv">
        <title>Acquired interbacterial defense systems protect against interspecies antagonism in the human gut microbiome.</title>
        <authorList>
            <person name="Ross B.D."/>
            <person name="Verster A.J."/>
            <person name="Radey M.C."/>
            <person name="Schmidtke D.T."/>
            <person name="Pope C.E."/>
            <person name="Hoffman L.R."/>
            <person name="Hajjar A.M."/>
            <person name="Peterson S.B."/>
            <person name="Borenstein E."/>
            <person name="Mougous J.D."/>
        </authorList>
    </citation>
    <scope>NUCLEOTIDE SEQUENCE</scope>
    <source>
        <strain evidence="4">H204</strain>
    </source>
</reference>
<name>A0A415HEJ0_9BACE</name>
<reference evidence="11 12" key="4">
    <citation type="journal article" date="2019" name="Nat. Med.">
        <title>A library of human gut bacterial isolates paired with longitudinal multiomics data enables mechanistic microbiome research.</title>
        <authorList>
            <person name="Poyet M."/>
            <person name="Groussin M."/>
            <person name="Gibbons S.M."/>
            <person name="Avila-Pacheco J."/>
            <person name="Jiang X."/>
            <person name="Kearney S.M."/>
            <person name="Perrotta A.R."/>
            <person name="Berdy B."/>
            <person name="Zhao S."/>
            <person name="Lieberman T.D."/>
            <person name="Swanson P.K."/>
            <person name="Smith M."/>
            <person name="Roesemann S."/>
            <person name="Alexander J.E."/>
            <person name="Rich S.A."/>
            <person name="Livny J."/>
            <person name="Vlamakis H."/>
            <person name="Clish C."/>
            <person name="Bullock K."/>
            <person name="Deik A."/>
            <person name="Scott J."/>
            <person name="Pierce K.A."/>
            <person name="Xavier R.J."/>
            <person name="Alm E.J."/>
        </authorList>
    </citation>
    <scope>NUCLEOTIDE SEQUENCE [LARGE SCALE GENOMIC DNA]</scope>
    <source>
        <strain evidence="5 12">BIOML-A73</strain>
        <strain evidence="6 11">BIOML-A74</strain>
    </source>
</reference>
<organism evidence="8 9">
    <name type="scientific">Bacteroides xylanisolvens</name>
    <dbReference type="NCBI Taxonomy" id="371601"/>
    <lineage>
        <taxon>Bacteria</taxon>
        <taxon>Pseudomonadati</taxon>
        <taxon>Bacteroidota</taxon>
        <taxon>Bacteroidia</taxon>
        <taxon>Bacteroidales</taxon>
        <taxon>Bacteroidaceae</taxon>
        <taxon>Bacteroides</taxon>
    </lineage>
</organism>
<gene>
    <name evidence="8" type="ORF">DW042_22460</name>
    <name evidence="4" type="ORF">F6S82_03285</name>
    <name evidence="5" type="ORF">GA560_21335</name>
    <name evidence="6" type="ORF">GA574_21820</name>
    <name evidence="7" type="ORF">LDZ35_18060</name>
</gene>
<dbReference type="PANTHER" id="PTHR30273">
    <property type="entry name" value="PERIPLASMIC SIGNAL SENSOR AND SIGMA FACTOR ACTIVATOR FECR-RELATED"/>
    <property type="match status" value="1"/>
</dbReference>
<dbReference type="Proteomes" id="UP000474077">
    <property type="component" value="Unassembled WGS sequence"/>
</dbReference>
<evidence type="ECO:0000313" key="4">
    <source>
        <dbReference type="EMBL" id="KAA9049508.1"/>
    </source>
</evidence>